<organism evidence="1 2">
    <name type="scientific">Kutzneria buriramensis</name>
    <dbReference type="NCBI Taxonomy" id="1045776"/>
    <lineage>
        <taxon>Bacteria</taxon>
        <taxon>Bacillati</taxon>
        <taxon>Actinomycetota</taxon>
        <taxon>Actinomycetes</taxon>
        <taxon>Pseudonocardiales</taxon>
        <taxon>Pseudonocardiaceae</taxon>
        <taxon>Kutzneria</taxon>
    </lineage>
</organism>
<dbReference type="OrthoDB" id="4045431at2"/>
<proteinExistence type="predicted"/>
<evidence type="ECO:0000313" key="1">
    <source>
        <dbReference type="EMBL" id="REH31151.1"/>
    </source>
</evidence>
<keyword evidence="2" id="KW-1185">Reference proteome</keyword>
<reference evidence="1 2" key="1">
    <citation type="submission" date="2018-08" db="EMBL/GenBank/DDBJ databases">
        <title>Genomic Encyclopedia of Archaeal and Bacterial Type Strains, Phase II (KMG-II): from individual species to whole genera.</title>
        <authorList>
            <person name="Goeker M."/>
        </authorList>
    </citation>
    <scope>NUCLEOTIDE SEQUENCE [LARGE SCALE GENOMIC DNA]</scope>
    <source>
        <strain evidence="1 2">DSM 45791</strain>
    </source>
</reference>
<evidence type="ECO:0000313" key="2">
    <source>
        <dbReference type="Proteomes" id="UP000256269"/>
    </source>
</evidence>
<dbReference type="AlphaFoldDB" id="A0A3E0GWQ8"/>
<gene>
    <name evidence="1" type="ORF">BCF44_122174</name>
</gene>
<accession>A0A3E0GWQ8</accession>
<dbReference type="Proteomes" id="UP000256269">
    <property type="component" value="Unassembled WGS sequence"/>
</dbReference>
<name>A0A3E0GWQ8_9PSEU</name>
<dbReference type="EMBL" id="QUNO01000022">
    <property type="protein sequence ID" value="REH31151.1"/>
    <property type="molecule type" value="Genomic_DNA"/>
</dbReference>
<comment type="caution">
    <text evidence="1">The sequence shown here is derived from an EMBL/GenBank/DDBJ whole genome shotgun (WGS) entry which is preliminary data.</text>
</comment>
<dbReference type="RefSeq" id="WP_116180962.1">
    <property type="nucleotide sequence ID" value="NZ_CP144376.1"/>
</dbReference>
<sequence length="260" mass="27906">MDPAQLSDEQVQHQWQRIATRAHSLIERSGSPTGFAVASGSPLAGDDAAATPYRVSDAAQVCLLSAIDHLHALCALVLHSGYLHATAPFTLARGALETASAAVWMLCPAGRDDRVRRALQWNAKDITDGDRAARSAGVPVPVSLQERMDKLEVVAARRGLDFTGIRRGYTSSEAVKAAEEQLDTAMGVLFPWQFASGHAHGRRWNILGVVQGEHVTPATEAGVSTLRIEGDYRLSLYPTWAAEEAVSGAVQLFDRRAAAS</sequence>
<protein>
    <submittedName>
        <fullName evidence="1">Uncharacterized protein</fullName>
    </submittedName>
</protein>